<comment type="caution">
    <text evidence="1">The sequence shown here is derived from an EMBL/GenBank/DDBJ whole genome shotgun (WGS) entry which is preliminary data.</text>
</comment>
<protein>
    <submittedName>
        <fullName evidence="1">Uncharacterized protein</fullName>
    </submittedName>
</protein>
<keyword evidence="2" id="KW-1185">Reference proteome</keyword>
<dbReference type="EMBL" id="CACVBS010000048">
    <property type="protein sequence ID" value="CAA7265313.1"/>
    <property type="molecule type" value="Genomic_DNA"/>
</dbReference>
<dbReference type="Proteomes" id="UP000467700">
    <property type="component" value="Unassembled WGS sequence"/>
</dbReference>
<accession>A0A8S0XL50</accession>
<sequence>MPIPTLQTHSIDDESRHGRDRRQALLALTQTCRTLRRVFLRYLWQRIELYDSIEIREAYGAIMAQYQPHPCCPPADWALKRHAEVLIGRLETVTIREPSLAFHVKNETWDGSTSEIFLPPSLEILHMIPFQQDPISRATPSRFFYGISSMCLTEIVKQLPNLREVSLDPTLLLLGFDQLKPLSTLQHLHTIRLALNMDPPRPGHRILYKPGQETTQAALWVRHTYSGE</sequence>
<reference evidence="1 2" key="1">
    <citation type="submission" date="2020-01" db="EMBL/GenBank/DDBJ databases">
        <authorList>
            <person name="Gupta K D."/>
        </authorList>
    </citation>
    <scope>NUCLEOTIDE SEQUENCE [LARGE SCALE GENOMIC DNA]</scope>
</reference>
<evidence type="ECO:0000313" key="2">
    <source>
        <dbReference type="Proteomes" id="UP000467700"/>
    </source>
</evidence>
<proteinExistence type="predicted"/>
<organism evidence="1 2">
    <name type="scientific">Cyclocybe aegerita</name>
    <name type="common">Black poplar mushroom</name>
    <name type="synonym">Agrocybe aegerita</name>
    <dbReference type="NCBI Taxonomy" id="1973307"/>
    <lineage>
        <taxon>Eukaryota</taxon>
        <taxon>Fungi</taxon>
        <taxon>Dikarya</taxon>
        <taxon>Basidiomycota</taxon>
        <taxon>Agaricomycotina</taxon>
        <taxon>Agaricomycetes</taxon>
        <taxon>Agaricomycetidae</taxon>
        <taxon>Agaricales</taxon>
        <taxon>Agaricineae</taxon>
        <taxon>Bolbitiaceae</taxon>
        <taxon>Cyclocybe</taxon>
    </lineage>
</organism>
<dbReference type="OrthoDB" id="2891411at2759"/>
<gene>
    <name evidence="1" type="ORF">AAE3_LOCUS7651</name>
</gene>
<evidence type="ECO:0000313" key="1">
    <source>
        <dbReference type="EMBL" id="CAA7265313.1"/>
    </source>
</evidence>
<dbReference type="AlphaFoldDB" id="A0A8S0XL50"/>
<name>A0A8S0XL50_CYCAE</name>